<name>A0A645BI64_9ZZZZ</name>
<feature type="transmembrane region" description="Helical" evidence="2">
    <location>
        <begin position="20"/>
        <end position="41"/>
    </location>
</feature>
<accession>A0A645BI64</accession>
<evidence type="ECO:0000313" key="3">
    <source>
        <dbReference type="EMBL" id="MPM64866.1"/>
    </source>
</evidence>
<protein>
    <submittedName>
        <fullName evidence="3">Uncharacterized protein</fullName>
    </submittedName>
</protein>
<evidence type="ECO:0000256" key="2">
    <source>
        <dbReference type="SAM" id="Phobius"/>
    </source>
</evidence>
<sequence>MFIEMLRTDSLYINLFGTEYRISALVGLLSFIVGLILYITLKKGGLRHEEAVLSKENSFKQMIKESDEDQREVDSAREKANIMNLKTDNTDTAPSKEAAPDASAEASETSSEDEKTGRNS</sequence>
<dbReference type="EMBL" id="VSSQ01020196">
    <property type="protein sequence ID" value="MPM64866.1"/>
    <property type="molecule type" value="Genomic_DNA"/>
</dbReference>
<keyword evidence="2" id="KW-0812">Transmembrane</keyword>
<feature type="region of interest" description="Disordered" evidence="1">
    <location>
        <begin position="63"/>
        <end position="120"/>
    </location>
</feature>
<proteinExistence type="predicted"/>
<evidence type="ECO:0000256" key="1">
    <source>
        <dbReference type="SAM" id="MobiDB-lite"/>
    </source>
</evidence>
<reference evidence="3" key="1">
    <citation type="submission" date="2019-08" db="EMBL/GenBank/DDBJ databases">
        <authorList>
            <person name="Kucharzyk K."/>
            <person name="Murdoch R.W."/>
            <person name="Higgins S."/>
            <person name="Loffler F."/>
        </authorList>
    </citation>
    <scope>NUCLEOTIDE SEQUENCE</scope>
</reference>
<dbReference type="AlphaFoldDB" id="A0A645BI64"/>
<organism evidence="3">
    <name type="scientific">bioreactor metagenome</name>
    <dbReference type="NCBI Taxonomy" id="1076179"/>
    <lineage>
        <taxon>unclassified sequences</taxon>
        <taxon>metagenomes</taxon>
        <taxon>ecological metagenomes</taxon>
    </lineage>
</organism>
<feature type="compositionally biased region" description="Low complexity" evidence="1">
    <location>
        <begin position="93"/>
        <end position="109"/>
    </location>
</feature>
<keyword evidence="2" id="KW-0472">Membrane</keyword>
<keyword evidence="2" id="KW-1133">Transmembrane helix</keyword>
<gene>
    <name evidence="3" type="ORF">SDC9_111757</name>
</gene>
<comment type="caution">
    <text evidence="3">The sequence shown here is derived from an EMBL/GenBank/DDBJ whole genome shotgun (WGS) entry which is preliminary data.</text>
</comment>